<dbReference type="EMBL" id="CP019604">
    <property type="protein sequence ID" value="ARU18215.1"/>
    <property type="molecule type" value="Genomic_DNA"/>
</dbReference>
<dbReference type="InterPro" id="IPR038390">
    <property type="entry name" value="Metal_Tscrpt_repr_sf"/>
</dbReference>
<proteinExistence type="inferred from homology"/>
<dbReference type="RefSeq" id="WP_066850746.1">
    <property type="nucleotide sequence ID" value="NZ_CP019604.1"/>
</dbReference>
<evidence type="ECO:0000313" key="3">
    <source>
        <dbReference type="Proteomes" id="UP000195807"/>
    </source>
</evidence>
<sequence>MKFTKEIARLRRVEGQARGVIRMLEDERYCVDIMHQIAAMEAALRATRARVLAIHAQDCVQEAIESGDKETQRAKFAELAALFGKAGR</sequence>
<dbReference type="OrthoDB" id="9811244at2"/>
<keyword evidence="3" id="KW-1185">Reference proteome</keyword>
<dbReference type="STRING" id="450378.GCA_001661675_03572"/>
<dbReference type="Proteomes" id="UP000195807">
    <property type="component" value="Plasmid pCME4A9II"/>
</dbReference>
<geneLocation type="plasmid" evidence="3">
    <name>pcme4a9ii</name>
</geneLocation>
<dbReference type="Gene3D" id="1.20.58.1000">
    <property type="entry name" value="Metal-sensitive repressor, helix protomer"/>
    <property type="match status" value="1"/>
</dbReference>
<evidence type="ECO:0000256" key="1">
    <source>
        <dbReference type="ARBA" id="ARBA00005260"/>
    </source>
</evidence>
<dbReference type="AlphaFoldDB" id="A0A217EYL6"/>
<keyword evidence="2" id="KW-0614">Plasmid</keyword>
<name>A0A217EYL6_9SPHN</name>
<dbReference type="GO" id="GO:0046872">
    <property type="term" value="F:metal ion binding"/>
    <property type="evidence" value="ECO:0007669"/>
    <property type="project" value="InterPro"/>
</dbReference>
<accession>A0A217EYL6</accession>
<dbReference type="Pfam" id="PF02583">
    <property type="entry name" value="Trns_repr_metal"/>
    <property type="match status" value="1"/>
</dbReference>
<comment type="similarity">
    <text evidence="1">Belongs to the FrmR/RcnR family.</text>
</comment>
<evidence type="ECO:0000313" key="2">
    <source>
        <dbReference type="EMBL" id="ARU18215.1"/>
    </source>
</evidence>
<dbReference type="GO" id="GO:0003677">
    <property type="term" value="F:DNA binding"/>
    <property type="evidence" value="ECO:0007669"/>
    <property type="project" value="InterPro"/>
</dbReference>
<organism evidence="2 3">
    <name type="scientific">Croceicoccus marinus</name>
    <dbReference type="NCBI Taxonomy" id="450378"/>
    <lineage>
        <taxon>Bacteria</taxon>
        <taxon>Pseudomonadati</taxon>
        <taxon>Pseudomonadota</taxon>
        <taxon>Alphaproteobacteria</taxon>
        <taxon>Sphingomonadales</taxon>
        <taxon>Erythrobacteraceae</taxon>
        <taxon>Croceicoccus</taxon>
    </lineage>
</organism>
<dbReference type="InterPro" id="IPR003735">
    <property type="entry name" value="Metal_Tscrpt_repr"/>
</dbReference>
<dbReference type="GO" id="GO:0045892">
    <property type="term" value="P:negative regulation of DNA-templated transcription"/>
    <property type="evidence" value="ECO:0007669"/>
    <property type="project" value="UniProtKB-ARBA"/>
</dbReference>
<dbReference type="KEGG" id="cman:A9D14_17780"/>
<dbReference type="CDD" id="cd10148">
    <property type="entry name" value="CsoR-like_DUF156"/>
    <property type="match status" value="1"/>
</dbReference>
<dbReference type="PANTHER" id="PTHR33677">
    <property type="entry name" value="TRANSCRIPTIONAL REPRESSOR FRMR-RELATED"/>
    <property type="match status" value="1"/>
</dbReference>
<reference evidence="2 3" key="1">
    <citation type="submission" date="2017-01" db="EMBL/GenBank/DDBJ databases">
        <title>Complete genome sequence of esterase-producing bacterium Croceicoccus marinus E4A9.</title>
        <authorList>
            <person name="Wu Y.-H."/>
            <person name="Cheng H."/>
            <person name="Xu L."/>
            <person name="Huo Y.-Y."/>
            <person name="Wang C.-S."/>
            <person name="Xu X.-W."/>
        </authorList>
    </citation>
    <scope>NUCLEOTIDE SEQUENCE [LARGE SCALE GENOMIC DNA]</scope>
    <source>
        <strain evidence="2 3">E4A9</strain>
        <plasmid evidence="3">Plasmid pcme4a9ii</plasmid>
    </source>
</reference>
<gene>
    <name evidence="2" type="ORF">A9D14_17780</name>
</gene>
<protein>
    <submittedName>
        <fullName evidence="2">Transcriptional regulator</fullName>
    </submittedName>
</protein>